<dbReference type="SUPFAM" id="SSF53756">
    <property type="entry name" value="UDP-Glycosyltransferase/glycogen phosphorylase"/>
    <property type="match status" value="1"/>
</dbReference>
<evidence type="ECO:0000259" key="2">
    <source>
        <dbReference type="Pfam" id="PF13477"/>
    </source>
</evidence>
<accession>A0A935C6N1</accession>
<keyword evidence="4" id="KW-1185">Reference proteome</keyword>
<dbReference type="InterPro" id="IPR001296">
    <property type="entry name" value="Glyco_trans_1"/>
</dbReference>
<dbReference type="PANTHER" id="PTHR12526:SF630">
    <property type="entry name" value="GLYCOSYLTRANSFERASE"/>
    <property type="match status" value="1"/>
</dbReference>
<organism evidence="3 4">
    <name type="scientific">Marivirga aurantiaca</name>
    <dbReference type="NCBI Taxonomy" id="2802615"/>
    <lineage>
        <taxon>Bacteria</taxon>
        <taxon>Pseudomonadati</taxon>
        <taxon>Bacteroidota</taxon>
        <taxon>Cytophagia</taxon>
        <taxon>Cytophagales</taxon>
        <taxon>Marivirgaceae</taxon>
        <taxon>Marivirga</taxon>
    </lineage>
</organism>
<dbReference type="Pfam" id="PF00534">
    <property type="entry name" value="Glycos_transf_1"/>
    <property type="match status" value="1"/>
</dbReference>
<dbReference type="Gene3D" id="3.40.50.2000">
    <property type="entry name" value="Glycogen Phosphorylase B"/>
    <property type="match status" value="2"/>
</dbReference>
<gene>
    <name evidence="3" type="ORF">JKA74_05755</name>
</gene>
<feature type="domain" description="Glycosyltransferase subfamily 4-like N-terminal" evidence="2">
    <location>
        <begin position="11"/>
        <end position="148"/>
    </location>
</feature>
<dbReference type="CDD" id="cd03808">
    <property type="entry name" value="GT4_CapM-like"/>
    <property type="match status" value="1"/>
</dbReference>
<comment type="caution">
    <text evidence="3">The sequence shown here is derived from an EMBL/GenBank/DDBJ whole genome shotgun (WGS) entry which is preliminary data.</text>
</comment>
<dbReference type="GO" id="GO:0016757">
    <property type="term" value="F:glycosyltransferase activity"/>
    <property type="evidence" value="ECO:0007669"/>
    <property type="project" value="InterPro"/>
</dbReference>
<dbReference type="AlphaFoldDB" id="A0A935C6N1"/>
<evidence type="ECO:0000313" key="3">
    <source>
        <dbReference type="EMBL" id="MBK6264536.1"/>
    </source>
</evidence>
<proteinExistence type="predicted"/>
<feature type="domain" description="Glycosyl transferase family 1" evidence="1">
    <location>
        <begin position="197"/>
        <end position="358"/>
    </location>
</feature>
<dbReference type="PANTHER" id="PTHR12526">
    <property type="entry name" value="GLYCOSYLTRANSFERASE"/>
    <property type="match status" value="1"/>
</dbReference>
<dbReference type="EMBL" id="JAEQBW010000002">
    <property type="protein sequence ID" value="MBK6264536.1"/>
    <property type="molecule type" value="Genomic_DNA"/>
</dbReference>
<sequence>MLKNKKKIVLAYTADVSAILITGQVKYFQDKGYEVSIITKVGEKTNALIEREGGVAYSINFEREISILKDIKSLFLSIRLLNQIKPDIVNAGTPKASLILMTASWFLRVPTRIYTCRGFRFETELGMKRFVLKTLEKICGVFAHKIVCISPSLKELAVNENIFKQEKTLVLGKGSSNGISLEKFSRAKLNDLKLHEIISDYNINKDYFTIGFAGRLHPDKGLKELFSAYDILKLKHPFIQLLLVGSLESDEIEKELEYRKQDKNLIYVGFQNAIEYFIANFNVLVLPSYREGFGNVLIQAAALGVPTITNNVTGCKDAVLDNFNGFIVPKNDVNGLVEKINLLIEDKMLQKKMGENGITFSKQFGSKTIWQELEILYQKKF</sequence>
<dbReference type="InterPro" id="IPR028098">
    <property type="entry name" value="Glyco_trans_4-like_N"/>
</dbReference>
<evidence type="ECO:0000313" key="4">
    <source>
        <dbReference type="Proteomes" id="UP000611723"/>
    </source>
</evidence>
<dbReference type="RefSeq" id="WP_201430227.1">
    <property type="nucleotide sequence ID" value="NZ_JAEQBW010000002.1"/>
</dbReference>
<dbReference type="Proteomes" id="UP000611723">
    <property type="component" value="Unassembled WGS sequence"/>
</dbReference>
<evidence type="ECO:0000259" key="1">
    <source>
        <dbReference type="Pfam" id="PF00534"/>
    </source>
</evidence>
<reference evidence="3" key="1">
    <citation type="submission" date="2021-01" db="EMBL/GenBank/DDBJ databases">
        <title>Marivirga aurantiaca sp. nov., isolated from intertidal surface sediments.</title>
        <authorList>
            <person name="Zhang M."/>
        </authorList>
    </citation>
    <scope>NUCLEOTIDE SEQUENCE</scope>
    <source>
        <strain evidence="3">S37H4</strain>
    </source>
</reference>
<protein>
    <submittedName>
        <fullName evidence="3">Glycosyltransferase family 4 protein</fullName>
    </submittedName>
</protein>
<name>A0A935C6N1_9BACT</name>
<dbReference type="Pfam" id="PF13477">
    <property type="entry name" value="Glyco_trans_4_2"/>
    <property type="match status" value="1"/>
</dbReference>